<keyword evidence="8" id="KW-0732">Signal</keyword>
<feature type="chain" id="PRO_5026052571" evidence="8">
    <location>
        <begin position="25"/>
        <end position="183"/>
    </location>
</feature>
<dbReference type="InterPro" id="IPR038063">
    <property type="entry name" value="Transpep_catalytic_dom"/>
</dbReference>
<dbReference type="PROSITE" id="PS52029">
    <property type="entry name" value="LD_TPASE"/>
    <property type="match status" value="1"/>
</dbReference>
<dbReference type="InterPro" id="IPR005490">
    <property type="entry name" value="LD_TPept_cat_dom"/>
</dbReference>
<keyword evidence="4 7" id="KW-0133">Cell shape</keyword>
<dbReference type="GO" id="GO:0071555">
    <property type="term" value="P:cell wall organization"/>
    <property type="evidence" value="ECO:0007669"/>
    <property type="project" value="UniProtKB-UniRule"/>
</dbReference>
<dbReference type="RefSeq" id="WP_166093848.1">
    <property type="nucleotide sequence ID" value="NZ_CP049871.1"/>
</dbReference>
<dbReference type="SUPFAM" id="SSF141523">
    <property type="entry name" value="L,D-transpeptidase catalytic domain-like"/>
    <property type="match status" value="1"/>
</dbReference>
<evidence type="ECO:0000256" key="7">
    <source>
        <dbReference type="PROSITE-ProRule" id="PRU01373"/>
    </source>
</evidence>
<dbReference type="InterPro" id="IPR050979">
    <property type="entry name" value="LD-transpeptidase"/>
</dbReference>
<proteinExistence type="inferred from homology"/>
<protein>
    <submittedName>
        <fullName evidence="10">L,D-transpeptidase family protein</fullName>
    </submittedName>
</protein>
<evidence type="ECO:0000256" key="2">
    <source>
        <dbReference type="ARBA" id="ARBA00005992"/>
    </source>
</evidence>
<name>A0A6G7ZN23_9SPHN</name>
<dbReference type="GO" id="GO:0008360">
    <property type="term" value="P:regulation of cell shape"/>
    <property type="evidence" value="ECO:0007669"/>
    <property type="project" value="UniProtKB-UniRule"/>
</dbReference>
<evidence type="ECO:0000313" key="10">
    <source>
        <dbReference type="EMBL" id="QIL02310.1"/>
    </source>
</evidence>
<dbReference type="Pfam" id="PF03734">
    <property type="entry name" value="YkuD"/>
    <property type="match status" value="1"/>
</dbReference>
<evidence type="ECO:0000256" key="8">
    <source>
        <dbReference type="SAM" id="SignalP"/>
    </source>
</evidence>
<dbReference type="PANTHER" id="PTHR30582">
    <property type="entry name" value="L,D-TRANSPEPTIDASE"/>
    <property type="match status" value="1"/>
</dbReference>
<dbReference type="NCBIfam" id="NF004785">
    <property type="entry name" value="PRK06132.1-2"/>
    <property type="match status" value="1"/>
</dbReference>
<keyword evidence="3" id="KW-0808">Transferase</keyword>
<evidence type="ECO:0000259" key="9">
    <source>
        <dbReference type="PROSITE" id="PS52029"/>
    </source>
</evidence>
<reference evidence="10 11" key="1">
    <citation type="submission" date="2020-03" db="EMBL/GenBank/DDBJ databases">
        <title>Sphingomonas sp. nov., isolated from fish.</title>
        <authorList>
            <person name="Hyun D.-W."/>
            <person name="Bae J.-W."/>
        </authorList>
    </citation>
    <scope>NUCLEOTIDE SEQUENCE [LARGE SCALE GENOMIC DNA]</scope>
    <source>
        <strain evidence="10 11">HDW15C</strain>
    </source>
</reference>
<feature type="domain" description="L,D-TPase catalytic" evidence="9">
    <location>
        <begin position="73"/>
        <end position="182"/>
    </location>
</feature>
<dbReference type="GO" id="GO:0016740">
    <property type="term" value="F:transferase activity"/>
    <property type="evidence" value="ECO:0007669"/>
    <property type="project" value="UniProtKB-KW"/>
</dbReference>
<dbReference type="KEGG" id="ssin:G7078_05570"/>
<dbReference type="GO" id="GO:0005576">
    <property type="term" value="C:extracellular region"/>
    <property type="evidence" value="ECO:0007669"/>
    <property type="project" value="TreeGrafter"/>
</dbReference>
<feature type="signal peptide" evidence="8">
    <location>
        <begin position="1"/>
        <end position="24"/>
    </location>
</feature>
<evidence type="ECO:0000256" key="1">
    <source>
        <dbReference type="ARBA" id="ARBA00004752"/>
    </source>
</evidence>
<comment type="similarity">
    <text evidence="2">Belongs to the YkuD family.</text>
</comment>
<dbReference type="Gene3D" id="2.40.440.10">
    <property type="entry name" value="L,D-transpeptidase catalytic domain-like"/>
    <property type="match status" value="1"/>
</dbReference>
<evidence type="ECO:0000313" key="11">
    <source>
        <dbReference type="Proteomes" id="UP000502502"/>
    </source>
</evidence>
<keyword evidence="11" id="KW-1185">Reference proteome</keyword>
<dbReference type="GO" id="GO:0018104">
    <property type="term" value="P:peptidoglycan-protein cross-linking"/>
    <property type="evidence" value="ECO:0007669"/>
    <property type="project" value="TreeGrafter"/>
</dbReference>
<evidence type="ECO:0000256" key="4">
    <source>
        <dbReference type="ARBA" id="ARBA00022960"/>
    </source>
</evidence>
<dbReference type="Proteomes" id="UP000502502">
    <property type="component" value="Chromosome"/>
</dbReference>
<sequence>MKQLAIALAVTGAFAFAVPTAAPAASMETYEAKAAAADAAATARGDMAATFGKSSLKPGQYLWRDVSPAEGDERVVVSLSDQLAYLYRGDELMAVSSVSSGRSTNPTPTGIFQVLEKKPMHHSRKYDNAPMPFMQRIDQYGIALHAGHNPGRPASHGCVRLPKEFAAKLFKTTSVGTPILIGA</sequence>
<dbReference type="AlphaFoldDB" id="A0A6G7ZN23"/>
<accession>A0A6G7ZN23</accession>
<feature type="active site" description="Nucleophile" evidence="7">
    <location>
        <position position="158"/>
    </location>
</feature>
<dbReference type="EMBL" id="CP049871">
    <property type="protein sequence ID" value="QIL02310.1"/>
    <property type="molecule type" value="Genomic_DNA"/>
</dbReference>
<dbReference type="PANTHER" id="PTHR30582:SF2">
    <property type="entry name" value="L,D-TRANSPEPTIDASE YCIB-RELATED"/>
    <property type="match status" value="1"/>
</dbReference>
<organism evidence="10 11">
    <name type="scientific">Sphingomonas sinipercae</name>
    <dbReference type="NCBI Taxonomy" id="2714944"/>
    <lineage>
        <taxon>Bacteria</taxon>
        <taxon>Pseudomonadati</taxon>
        <taxon>Pseudomonadota</taxon>
        <taxon>Alphaproteobacteria</taxon>
        <taxon>Sphingomonadales</taxon>
        <taxon>Sphingomonadaceae</taxon>
        <taxon>Sphingomonas</taxon>
    </lineage>
</organism>
<evidence type="ECO:0000256" key="3">
    <source>
        <dbReference type="ARBA" id="ARBA00022679"/>
    </source>
</evidence>
<evidence type="ECO:0000256" key="5">
    <source>
        <dbReference type="ARBA" id="ARBA00022984"/>
    </source>
</evidence>
<evidence type="ECO:0000256" key="6">
    <source>
        <dbReference type="ARBA" id="ARBA00023316"/>
    </source>
</evidence>
<comment type="pathway">
    <text evidence="1 7">Cell wall biogenesis; peptidoglycan biosynthesis.</text>
</comment>
<feature type="active site" description="Proton donor/acceptor" evidence="7">
    <location>
        <position position="145"/>
    </location>
</feature>
<dbReference type="UniPathway" id="UPA00219"/>
<keyword evidence="6 7" id="KW-0961">Cell wall biogenesis/degradation</keyword>
<gene>
    <name evidence="10" type="ORF">G7078_05570</name>
</gene>
<dbReference type="GO" id="GO:0071972">
    <property type="term" value="F:peptidoglycan L,D-transpeptidase activity"/>
    <property type="evidence" value="ECO:0007669"/>
    <property type="project" value="TreeGrafter"/>
</dbReference>
<keyword evidence="5 7" id="KW-0573">Peptidoglycan synthesis</keyword>
<dbReference type="CDD" id="cd16913">
    <property type="entry name" value="YkuD_like"/>
    <property type="match status" value="1"/>
</dbReference>